<evidence type="ECO:0000256" key="9">
    <source>
        <dbReference type="ARBA" id="ARBA00023136"/>
    </source>
</evidence>
<keyword evidence="9" id="KW-0472">Membrane</keyword>
<evidence type="ECO:0000313" key="11">
    <source>
        <dbReference type="EMBL" id="NMM46365.1"/>
    </source>
</evidence>
<comment type="caution">
    <text evidence="11">The sequence shown here is derived from an EMBL/GenBank/DDBJ whole genome shotgun (WGS) entry which is preliminary data.</text>
</comment>
<keyword evidence="11" id="KW-0969">Cilium</keyword>
<comment type="similarity">
    <text evidence="2">Belongs to the FliJ family.</text>
</comment>
<evidence type="ECO:0000256" key="5">
    <source>
        <dbReference type="ARBA" id="ARBA00022475"/>
    </source>
</evidence>
<keyword evidence="11" id="KW-0282">Flagellum</keyword>
<keyword evidence="10" id="KW-1006">Bacterial flagellum protein export</keyword>
<keyword evidence="5" id="KW-1003">Cell membrane</keyword>
<evidence type="ECO:0000256" key="3">
    <source>
        <dbReference type="ARBA" id="ARBA00020392"/>
    </source>
</evidence>
<gene>
    <name evidence="11" type="primary">fliJ</name>
    <name evidence="11" type="ORF">HH303_17875</name>
</gene>
<keyword evidence="8" id="KW-0653">Protein transport</keyword>
<dbReference type="Proteomes" id="UP000539372">
    <property type="component" value="Unassembled WGS sequence"/>
</dbReference>
<dbReference type="InterPro" id="IPR053716">
    <property type="entry name" value="Flag_assembly_chemotaxis_eff"/>
</dbReference>
<dbReference type="InterPro" id="IPR012823">
    <property type="entry name" value="Flagell_FliJ"/>
</dbReference>
<dbReference type="Gene3D" id="1.10.287.1700">
    <property type="match status" value="1"/>
</dbReference>
<evidence type="ECO:0000256" key="10">
    <source>
        <dbReference type="ARBA" id="ARBA00023225"/>
    </source>
</evidence>
<protein>
    <recommendedName>
        <fullName evidence="3">Flagellar FliJ protein</fullName>
    </recommendedName>
</protein>
<dbReference type="GO" id="GO:0009288">
    <property type="term" value="C:bacterial-type flagellum"/>
    <property type="evidence" value="ECO:0007669"/>
    <property type="project" value="InterPro"/>
</dbReference>
<evidence type="ECO:0000256" key="7">
    <source>
        <dbReference type="ARBA" id="ARBA00022795"/>
    </source>
</evidence>
<evidence type="ECO:0000256" key="2">
    <source>
        <dbReference type="ARBA" id="ARBA00010004"/>
    </source>
</evidence>
<dbReference type="GO" id="GO:0071973">
    <property type="term" value="P:bacterial-type flagellum-dependent cell motility"/>
    <property type="evidence" value="ECO:0007669"/>
    <property type="project" value="InterPro"/>
</dbReference>
<evidence type="ECO:0000256" key="6">
    <source>
        <dbReference type="ARBA" id="ARBA00022500"/>
    </source>
</evidence>
<dbReference type="GO" id="GO:0006935">
    <property type="term" value="P:chemotaxis"/>
    <property type="evidence" value="ECO:0007669"/>
    <property type="project" value="UniProtKB-KW"/>
</dbReference>
<evidence type="ECO:0000256" key="1">
    <source>
        <dbReference type="ARBA" id="ARBA00004413"/>
    </source>
</evidence>
<evidence type="ECO:0000256" key="8">
    <source>
        <dbReference type="ARBA" id="ARBA00022927"/>
    </source>
</evidence>
<proteinExistence type="inferred from homology"/>
<keyword evidence="4" id="KW-0813">Transport</keyword>
<keyword evidence="12" id="KW-1185">Reference proteome</keyword>
<keyword evidence="7" id="KW-1005">Bacterial flagellum biogenesis</keyword>
<reference evidence="11 12" key="1">
    <citation type="submission" date="2020-04" db="EMBL/GenBank/DDBJ databases">
        <title>Rhodospirillaceae bacterium KN72 isolated from deep sea.</title>
        <authorList>
            <person name="Zhang D.-C."/>
        </authorList>
    </citation>
    <scope>NUCLEOTIDE SEQUENCE [LARGE SCALE GENOMIC DNA]</scope>
    <source>
        <strain evidence="11 12">KN72</strain>
    </source>
</reference>
<dbReference type="RefSeq" id="WP_169626725.1">
    <property type="nucleotide sequence ID" value="NZ_JABBNT010000005.1"/>
</dbReference>
<organism evidence="11 12">
    <name type="scientific">Pacificispira spongiicola</name>
    <dbReference type="NCBI Taxonomy" id="2729598"/>
    <lineage>
        <taxon>Bacteria</taxon>
        <taxon>Pseudomonadati</taxon>
        <taxon>Pseudomonadota</taxon>
        <taxon>Alphaproteobacteria</taxon>
        <taxon>Rhodospirillales</taxon>
        <taxon>Rhodospirillaceae</taxon>
        <taxon>Pacificispira</taxon>
    </lineage>
</organism>
<dbReference type="AlphaFoldDB" id="A0A7Y0E338"/>
<evidence type="ECO:0000313" key="12">
    <source>
        <dbReference type="Proteomes" id="UP000539372"/>
    </source>
</evidence>
<keyword evidence="6" id="KW-0145">Chemotaxis</keyword>
<dbReference type="NCBIfam" id="TIGR02473">
    <property type="entry name" value="flagell_FliJ"/>
    <property type="match status" value="1"/>
</dbReference>
<dbReference type="GO" id="GO:0044781">
    <property type="term" value="P:bacterial-type flagellum organization"/>
    <property type="evidence" value="ECO:0007669"/>
    <property type="project" value="UniProtKB-KW"/>
</dbReference>
<dbReference type="GO" id="GO:0015031">
    <property type="term" value="P:protein transport"/>
    <property type="evidence" value="ECO:0007669"/>
    <property type="project" value="UniProtKB-KW"/>
</dbReference>
<dbReference type="EMBL" id="JABBNT010000005">
    <property type="protein sequence ID" value="NMM46365.1"/>
    <property type="molecule type" value="Genomic_DNA"/>
</dbReference>
<accession>A0A7Y0E338</accession>
<dbReference type="GO" id="GO:0005886">
    <property type="term" value="C:plasma membrane"/>
    <property type="evidence" value="ECO:0007669"/>
    <property type="project" value="UniProtKB-SubCell"/>
</dbReference>
<keyword evidence="11" id="KW-0966">Cell projection</keyword>
<name>A0A7Y0E338_9PROT</name>
<sequence length="141" mass="15925">MAGDTLDTLVRLAGRSVDNARRALQVLLAEEDRINADYAALAERIESESEMVRAKPEFGSQFGSFMVWAKDRREKLDAEMRELVPKIDTVRDALADAFAEQKKYEIAKQNRDEAEAADEKRKEGIAMDEMGLNAFRRKDGA</sequence>
<evidence type="ECO:0000256" key="4">
    <source>
        <dbReference type="ARBA" id="ARBA00022448"/>
    </source>
</evidence>
<comment type="subcellular location">
    <subcellularLocation>
        <location evidence="1">Cell membrane</location>
        <topology evidence="1">Peripheral membrane protein</topology>
        <orientation evidence="1">Cytoplasmic side</orientation>
    </subcellularLocation>
</comment>